<keyword evidence="6 7" id="KW-0472">Membrane</keyword>
<proteinExistence type="inferred from homology"/>
<evidence type="ECO:0000256" key="6">
    <source>
        <dbReference type="ARBA" id="ARBA00023136"/>
    </source>
</evidence>
<evidence type="ECO:0000256" key="5">
    <source>
        <dbReference type="ARBA" id="ARBA00022989"/>
    </source>
</evidence>
<protein>
    <recommendedName>
        <fullName evidence="10">Plasma membrane iron permease</fullName>
    </recommendedName>
</protein>
<dbReference type="EMBL" id="JAEUBG010005169">
    <property type="protein sequence ID" value="KAH3677276.1"/>
    <property type="molecule type" value="Genomic_DNA"/>
</dbReference>
<dbReference type="AlphaFoldDB" id="A0A9P8PS53"/>
<dbReference type="GO" id="GO:0033573">
    <property type="term" value="C:high-affinity iron permease complex"/>
    <property type="evidence" value="ECO:0007669"/>
    <property type="project" value="InterPro"/>
</dbReference>
<keyword evidence="5 7" id="KW-1133">Transmembrane helix</keyword>
<evidence type="ECO:0000313" key="9">
    <source>
        <dbReference type="Proteomes" id="UP000774326"/>
    </source>
</evidence>
<reference evidence="8" key="1">
    <citation type="journal article" date="2021" name="Open Biol.">
        <title>Shared evolutionary footprints suggest mitochondrial oxidative damage underlies multiple complex I losses in fungi.</title>
        <authorList>
            <person name="Schikora-Tamarit M.A."/>
            <person name="Marcet-Houben M."/>
            <person name="Nosek J."/>
            <person name="Gabaldon T."/>
        </authorList>
    </citation>
    <scope>NUCLEOTIDE SEQUENCE</scope>
    <source>
        <strain evidence="8">CBS2887</strain>
    </source>
</reference>
<name>A0A9P8PS53_WICPI</name>
<gene>
    <name evidence="8" type="ORF">WICPIJ_008991</name>
</gene>
<dbReference type="Pfam" id="PF03239">
    <property type="entry name" value="FTR1"/>
    <property type="match status" value="1"/>
</dbReference>
<keyword evidence="3" id="KW-0408">Iron</keyword>
<feature type="transmembrane region" description="Helical" evidence="7">
    <location>
        <begin position="161"/>
        <end position="185"/>
    </location>
</feature>
<feature type="transmembrane region" description="Helical" evidence="7">
    <location>
        <begin position="312"/>
        <end position="330"/>
    </location>
</feature>
<keyword evidence="3" id="KW-0410">Iron transport</keyword>
<comment type="subcellular location">
    <subcellularLocation>
        <location evidence="1">Membrane</location>
        <topology evidence="1">Multi-pass membrane protein</topology>
    </subcellularLocation>
</comment>
<keyword evidence="3" id="KW-0813">Transport</keyword>
<feature type="transmembrane region" description="Helical" evidence="7">
    <location>
        <begin position="226"/>
        <end position="248"/>
    </location>
</feature>
<reference evidence="8" key="2">
    <citation type="submission" date="2021-01" db="EMBL/GenBank/DDBJ databases">
        <authorList>
            <person name="Schikora-Tamarit M.A."/>
        </authorList>
    </citation>
    <scope>NUCLEOTIDE SEQUENCE</scope>
    <source>
        <strain evidence="8">CBS2887</strain>
    </source>
</reference>
<organism evidence="8 9">
    <name type="scientific">Wickerhamomyces pijperi</name>
    <name type="common">Yeast</name>
    <name type="synonym">Pichia pijperi</name>
    <dbReference type="NCBI Taxonomy" id="599730"/>
    <lineage>
        <taxon>Eukaryota</taxon>
        <taxon>Fungi</taxon>
        <taxon>Dikarya</taxon>
        <taxon>Ascomycota</taxon>
        <taxon>Saccharomycotina</taxon>
        <taxon>Saccharomycetes</taxon>
        <taxon>Phaffomycetales</taxon>
        <taxon>Wickerhamomycetaceae</taxon>
        <taxon>Wickerhamomyces</taxon>
    </lineage>
</organism>
<evidence type="ECO:0000256" key="7">
    <source>
        <dbReference type="SAM" id="Phobius"/>
    </source>
</evidence>
<evidence type="ECO:0000256" key="4">
    <source>
        <dbReference type="ARBA" id="ARBA00022692"/>
    </source>
</evidence>
<dbReference type="PANTHER" id="PTHR31632:SF2">
    <property type="entry name" value="PLASMA MEMBRANE IRON PERMEASE"/>
    <property type="match status" value="1"/>
</dbReference>
<dbReference type="Proteomes" id="UP000774326">
    <property type="component" value="Unassembled WGS sequence"/>
</dbReference>
<comment type="caution">
    <text evidence="8">The sequence shown here is derived from an EMBL/GenBank/DDBJ whole genome shotgun (WGS) entry which is preliminary data.</text>
</comment>
<comment type="similarity">
    <text evidence="2">Belongs to the oxidase-dependent Fe transporter (OFeT) (TC 9.A.10.1) family.</text>
</comment>
<evidence type="ECO:0008006" key="10">
    <source>
        <dbReference type="Google" id="ProtNLM"/>
    </source>
</evidence>
<keyword evidence="9" id="KW-1185">Reference proteome</keyword>
<keyword evidence="4 7" id="KW-0812">Transmembrane</keyword>
<evidence type="ECO:0000256" key="2">
    <source>
        <dbReference type="ARBA" id="ARBA00008333"/>
    </source>
</evidence>
<accession>A0A9P8PS53</accession>
<feature type="transmembrane region" description="Helical" evidence="7">
    <location>
        <begin position="197"/>
        <end position="217"/>
    </location>
</feature>
<evidence type="ECO:0000256" key="1">
    <source>
        <dbReference type="ARBA" id="ARBA00004141"/>
    </source>
</evidence>
<feature type="transmembrane region" description="Helical" evidence="7">
    <location>
        <begin position="12"/>
        <end position="34"/>
    </location>
</feature>
<dbReference type="OrthoDB" id="4364at2759"/>
<keyword evidence="3" id="KW-0406">Ion transport</keyword>
<dbReference type="PANTHER" id="PTHR31632">
    <property type="entry name" value="IRON TRANSPORTER FTH1"/>
    <property type="match status" value="1"/>
</dbReference>
<sequence>MTSTSKVFNVAVFFVVLRECLEAVIIISVLLSFLKQAIGLKDEDEETKNLYYKLRLQVWIGAFVGLFICVAIGAGFIGAYYSLQHDIFGNSEELWEGIFCMIATVMISFMGIAMLRINKMQSKWRVKIAKSLVETPKEYRNTKWYARYFRFGYISHLSKKYAMFLLPMVTTLREGLEAVVFIAGAGVTTKDAKATSYPLPVVIGLIAGLSVGFLLYYSTSAASMQIFLVISTCILYLIAAGLFSRGVWYFETNTFNKATGGDASESGDGNGSYDITKTVYHVNCCNPEVDNGWDVFNALLGWQNTGYLGSMLAYNLYWLCLIVVVLLMLYEEKTGHLPGFKNLKLRQLNPMYHIKNKKKNELTQEEEDALFEQVQKLKFNKDGALQEDAAEAAVVSGSSVAK</sequence>
<evidence type="ECO:0000313" key="8">
    <source>
        <dbReference type="EMBL" id="KAH3677276.1"/>
    </source>
</evidence>
<feature type="transmembrane region" description="Helical" evidence="7">
    <location>
        <begin position="94"/>
        <end position="115"/>
    </location>
</feature>
<dbReference type="InterPro" id="IPR004923">
    <property type="entry name" value="FTR1/Fip1/EfeU"/>
</dbReference>
<evidence type="ECO:0000256" key="3">
    <source>
        <dbReference type="ARBA" id="ARBA00022496"/>
    </source>
</evidence>
<feature type="transmembrane region" description="Helical" evidence="7">
    <location>
        <begin position="58"/>
        <end position="82"/>
    </location>
</feature>
<dbReference type="GO" id="GO:0015093">
    <property type="term" value="F:ferrous iron transmembrane transporter activity"/>
    <property type="evidence" value="ECO:0007669"/>
    <property type="project" value="TreeGrafter"/>
</dbReference>